<feature type="domain" description="Flavodoxin-like" evidence="2">
    <location>
        <begin position="3"/>
        <end position="141"/>
    </location>
</feature>
<dbReference type="RefSeq" id="WP_057953098.1">
    <property type="nucleotide sequence ID" value="NZ_CP013118.1"/>
</dbReference>
<dbReference type="STRING" id="1307839.L21SP5_02020"/>
<dbReference type="InterPro" id="IPR001226">
    <property type="entry name" value="Flavodoxin_CS"/>
</dbReference>
<dbReference type="GO" id="GO:0009055">
    <property type="term" value="F:electron transfer activity"/>
    <property type="evidence" value="ECO:0007669"/>
    <property type="project" value="InterPro"/>
</dbReference>
<dbReference type="InterPro" id="IPR052200">
    <property type="entry name" value="Protoporphyrinogen_IX_DH"/>
</dbReference>
<dbReference type="GO" id="GO:0010181">
    <property type="term" value="F:FMN binding"/>
    <property type="evidence" value="ECO:0007669"/>
    <property type="project" value="InterPro"/>
</dbReference>
<evidence type="ECO:0000259" key="2">
    <source>
        <dbReference type="PROSITE" id="PS50902"/>
    </source>
</evidence>
<dbReference type="Proteomes" id="UP000064893">
    <property type="component" value="Chromosome"/>
</dbReference>
<sequence length="164" mass="18624">MKTIIVYATKHGTTEQIAKLIAEKAAHNTDMVNLKKEKKVDLHPYDQIIIGGSIHAGTIQKSLRKFIEGSMPQLLQKRIALFLSCMYDQKAQEQFDTVFPEILRTHAQSKQLTGGEFRFDKMNFLERAIVKKVAGIGQSISNINHDAIERLLEEMNLKTAKLNE</sequence>
<dbReference type="PROSITE" id="PS00201">
    <property type="entry name" value="FLAVODOXIN"/>
    <property type="match status" value="1"/>
</dbReference>
<dbReference type="InterPro" id="IPR026816">
    <property type="entry name" value="Flavodoxin_dom"/>
</dbReference>
<dbReference type="PANTHER" id="PTHR38030">
    <property type="entry name" value="PROTOPORPHYRINOGEN IX DEHYDROGENASE [MENAQUINONE]"/>
    <property type="match status" value="1"/>
</dbReference>
<evidence type="ECO:0000256" key="1">
    <source>
        <dbReference type="ARBA" id="ARBA00001917"/>
    </source>
</evidence>
<name>A0A0S2I053_9BACT</name>
<dbReference type="InterPro" id="IPR029039">
    <property type="entry name" value="Flavoprotein-like_sf"/>
</dbReference>
<dbReference type="InterPro" id="IPR008254">
    <property type="entry name" value="Flavodoxin/NO_synth"/>
</dbReference>
<dbReference type="SUPFAM" id="SSF52218">
    <property type="entry name" value="Flavoproteins"/>
    <property type="match status" value="1"/>
</dbReference>
<dbReference type="GO" id="GO:0070819">
    <property type="term" value="F:menaquinone-dependent protoporphyrinogen oxidase activity"/>
    <property type="evidence" value="ECO:0007669"/>
    <property type="project" value="TreeGrafter"/>
</dbReference>
<evidence type="ECO:0000313" key="3">
    <source>
        <dbReference type="EMBL" id="ALO15659.1"/>
    </source>
</evidence>
<dbReference type="PATRIC" id="fig|1307839.3.peg.2135"/>
<comment type="cofactor">
    <cofactor evidence="1">
        <name>FMN</name>
        <dbReference type="ChEBI" id="CHEBI:58210"/>
    </cofactor>
</comment>
<dbReference type="AlphaFoldDB" id="A0A0S2I053"/>
<dbReference type="OrthoDB" id="2146857at2"/>
<reference evidence="3 4" key="1">
    <citation type="submission" date="2015-11" db="EMBL/GenBank/DDBJ databases">
        <title>Description and complete genome sequence of a novel strain predominating in hypersaline microbial mats and representing a new family of the Bacteriodetes phylum.</title>
        <authorList>
            <person name="Spring S."/>
            <person name="Bunk B."/>
            <person name="Sproer C."/>
            <person name="Klenk H.-P."/>
        </authorList>
    </citation>
    <scope>NUCLEOTIDE SEQUENCE [LARGE SCALE GENOMIC DNA]</scope>
    <source>
        <strain evidence="3 4">L21-Spi-D4</strain>
    </source>
</reference>
<evidence type="ECO:0000313" key="4">
    <source>
        <dbReference type="Proteomes" id="UP000064893"/>
    </source>
</evidence>
<gene>
    <name evidence="3" type="ORF">L21SP5_02020</name>
</gene>
<dbReference type="PROSITE" id="PS50902">
    <property type="entry name" value="FLAVODOXIN_LIKE"/>
    <property type="match status" value="1"/>
</dbReference>
<dbReference type="Gene3D" id="3.40.50.360">
    <property type="match status" value="1"/>
</dbReference>
<dbReference type="PANTHER" id="PTHR38030:SF2">
    <property type="entry name" value="PROTOPORPHYRINOGEN IX DEHYDROGENASE [QUINONE]"/>
    <property type="match status" value="1"/>
</dbReference>
<accession>A0A0S2I053</accession>
<dbReference type="KEGG" id="blq:L21SP5_02020"/>
<dbReference type="GO" id="GO:0006783">
    <property type="term" value="P:heme biosynthetic process"/>
    <property type="evidence" value="ECO:0007669"/>
    <property type="project" value="TreeGrafter"/>
</dbReference>
<protein>
    <submittedName>
        <fullName evidence="3">Protoporphyrinogen oxidase</fullName>
    </submittedName>
</protein>
<organism evidence="3 4">
    <name type="scientific">Salinivirga cyanobacteriivorans</name>
    <dbReference type="NCBI Taxonomy" id="1307839"/>
    <lineage>
        <taxon>Bacteria</taxon>
        <taxon>Pseudomonadati</taxon>
        <taxon>Bacteroidota</taxon>
        <taxon>Bacteroidia</taxon>
        <taxon>Bacteroidales</taxon>
        <taxon>Salinivirgaceae</taxon>
        <taxon>Salinivirga</taxon>
    </lineage>
</organism>
<proteinExistence type="predicted"/>
<dbReference type="EMBL" id="CP013118">
    <property type="protein sequence ID" value="ALO15659.1"/>
    <property type="molecule type" value="Genomic_DNA"/>
</dbReference>
<keyword evidence="4" id="KW-1185">Reference proteome</keyword>
<dbReference type="Pfam" id="PF12724">
    <property type="entry name" value="Flavodoxin_5"/>
    <property type="match status" value="1"/>
</dbReference>